<name>X1W0M3_9ZZZZ</name>
<accession>X1W0M3</accession>
<dbReference type="EMBL" id="BARW01039444">
    <property type="protein sequence ID" value="GAJ20455.1"/>
    <property type="molecule type" value="Genomic_DNA"/>
</dbReference>
<comment type="caution">
    <text evidence="1">The sequence shown here is derived from an EMBL/GenBank/DDBJ whole genome shotgun (WGS) entry which is preliminary data.</text>
</comment>
<proteinExistence type="predicted"/>
<feature type="non-terminal residue" evidence="1">
    <location>
        <position position="1"/>
    </location>
</feature>
<evidence type="ECO:0000313" key="1">
    <source>
        <dbReference type="EMBL" id="GAJ20455.1"/>
    </source>
</evidence>
<protein>
    <submittedName>
        <fullName evidence="1">Uncharacterized protein</fullName>
    </submittedName>
</protein>
<gene>
    <name evidence="1" type="ORF">S12H4_60080</name>
</gene>
<organism evidence="1">
    <name type="scientific">marine sediment metagenome</name>
    <dbReference type="NCBI Taxonomy" id="412755"/>
    <lineage>
        <taxon>unclassified sequences</taxon>
        <taxon>metagenomes</taxon>
        <taxon>ecological metagenomes</taxon>
    </lineage>
</organism>
<reference evidence="1" key="1">
    <citation type="journal article" date="2014" name="Front. Microbiol.">
        <title>High frequency of phylogenetically diverse reductive dehalogenase-homologous genes in deep subseafloor sedimentary metagenomes.</title>
        <authorList>
            <person name="Kawai M."/>
            <person name="Futagami T."/>
            <person name="Toyoda A."/>
            <person name="Takaki Y."/>
            <person name="Nishi S."/>
            <person name="Hori S."/>
            <person name="Arai W."/>
            <person name="Tsubouchi T."/>
            <person name="Morono Y."/>
            <person name="Uchiyama I."/>
            <person name="Ito T."/>
            <person name="Fujiyama A."/>
            <person name="Inagaki F."/>
            <person name="Takami H."/>
        </authorList>
    </citation>
    <scope>NUCLEOTIDE SEQUENCE</scope>
    <source>
        <strain evidence="1">Expedition CK06-06</strain>
    </source>
</reference>
<dbReference type="AlphaFoldDB" id="X1W0M3"/>
<sequence length="116" mass="13447">EENKEIPKKVDKIKKIVKKYGVKVSFPLQMGDISVLNKKKNLKDYSCHIFKGYNFTVYNDCKIHFCPFIALEGSFDSSKHNPKEIVNCEPYKKLRIAFKKSGALPICRRCCSLKKK</sequence>